<gene>
    <name evidence="4" type="ORF">GCM10009681_16850</name>
</gene>
<organism evidence="4 5">
    <name type="scientific">Luedemannella helvata</name>
    <dbReference type="NCBI Taxonomy" id="349315"/>
    <lineage>
        <taxon>Bacteria</taxon>
        <taxon>Bacillati</taxon>
        <taxon>Actinomycetota</taxon>
        <taxon>Actinomycetes</taxon>
        <taxon>Micromonosporales</taxon>
        <taxon>Micromonosporaceae</taxon>
        <taxon>Luedemannella</taxon>
    </lineage>
</organism>
<sequence>MAQRRMPGGQRPGGHAPSGRRGARRGGIGPGGATRGPSATSSRVGTPGRGGERAPAHNRARRVVSDGIRRMGVRPRRLGGRATVLALVLIALALAYAYPVRVYLAQQAEIERMQQAQEAQRKRIADLSEQLAKWEDDEYVRTQARRRLHYVKPGEVAYVIVEAPQSAVANDEAKAKDSGPWFDQLWSTIQAADGAPTG</sequence>
<keyword evidence="3" id="KW-0812">Transmembrane</keyword>
<dbReference type="RefSeq" id="WP_344078654.1">
    <property type="nucleotide sequence ID" value="NZ_BAAALS010000006.1"/>
</dbReference>
<keyword evidence="5" id="KW-1185">Reference proteome</keyword>
<reference evidence="4 5" key="1">
    <citation type="journal article" date="2019" name="Int. J. Syst. Evol. Microbiol.">
        <title>The Global Catalogue of Microorganisms (GCM) 10K type strain sequencing project: providing services to taxonomists for standard genome sequencing and annotation.</title>
        <authorList>
            <consortium name="The Broad Institute Genomics Platform"/>
            <consortium name="The Broad Institute Genome Sequencing Center for Infectious Disease"/>
            <person name="Wu L."/>
            <person name="Ma J."/>
        </authorList>
    </citation>
    <scope>NUCLEOTIDE SEQUENCE [LARGE SCALE GENOMIC DNA]</scope>
    <source>
        <strain evidence="4 5">JCM 13249</strain>
    </source>
</reference>
<feature type="compositionally biased region" description="Low complexity" evidence="2">
    <location>
        <begin position="1"/>
        <end position="20"/>
    </location>
</feature>
<dbReference type="InterPro" id="IPR007060">
    <property type="entry name" value="FtsL/DivIC"/>
</dbReference>
<name>A0ABN2K1C6_9ACTN</name>
<evidence type="ECO:0000313" key="5">
    <source>
        <dbReference type="Proteomes" id="UP001500655"/>
    </source>
</evidence>
<accession>A0ABN2K1C6</accession>
<evidence type="ECO:0000256" key="2">
    <source>
        <dbReference type="SAM" id="MobiDB-lite"/>
    </source>
</evidence>
<feature type="region of interest" description="Disordered" evidence="2">
    <location>
        <begin position="1"/>
        <end position="63"/>
    </location>
</feature>
<feature type="compositionally biased region" description="Gly residues" evidence="2">
    <location>
        <begin position="25"/>
        <end position="34"/>
    </location>
</feature>
<evidence type="ECO:0000256" key="1">
    <source>
        <dbReference type="SAM" id="Coils"/>
    </source>
</evidence>
<feature type="transmembrane region" description="Helical" evidence="3">
    <location>
        <begin position="78"/>
        <end position="98"/>
    </location>
</feature>
<dbReference type="Proteomes" id="UP001500655">
    <property type="component" value="Unassembled WGS sequence"/>
</dbReference>
<proteinExistence type="predicted"/>
<dbReference type="Pfam" id="PF04977">
    <property type="entry name" value="DivIC"/>
    <property type="match status" value="1"/>
</dbReference>
<feature type="coiled-coil region" evidence="1">
    <location>
        <begin position="110"/>
        <end position="137"/>
    </location>
</feature>
<evidence type="ECO:0000313" key="4">
    <source>
        <dbReference type="EMBL" id="GAA1746334.1"/>
    </source>
</evidence>
<protein>
    <recommendedName>
        <fullName evidence="6">Septum formation initiator</fullName>
    </recommendedName>
</protein>
<evidence type="ECO:0000256" key="3">
    <source>
        <dbReference type="SAM" id="Phobius"/>
    </source>
</evidence>
<evidence type="ECO:0008006" key="6">
    <source>
        <dbReference type="Google" id="ProtNLM"/>
    </source>
</evidence>
<dbReference type="EMBL" id="BAAALS010000006">
    <property type="protein sequence ID" value="GAA1746334.1"/>
    <property type="molecule type" value="Genomic_DNA"/>
</dbReference>
<keyword evidence="1" id="KW-0175">Coiled coil</keyword>
<comment type="caution">
    <text evidence="4">The sequence shown here is derived from an EMBL/GenBank/DDBJ whole genome shotgun (WGS) entry which is preliminary data.</text>
</comment>
<keyword evidence="3" id="KW-1133">Transmembrane helix</keyword>
<keyword evidence="3" id="KW-0472">Membrane</keyword>